<evidence type="ECO:0000256" key="8">
    <source>
        <dbReference type="SAM" id="Phobius"/>
    </source>
</evidence>
<evidence type="ECO:0000256" key="2">
    <source>
        <dbReference type="ARBA" id="ARBA00010145"/>
    </source>
</evidence>
<dbReference type="InterPro" id="IPR004776">
    <property type="entry name" value="Mem_transp_PIN-like"/>
</dbReference>
<dbReference type="InterPro" id="IPR038770">
    <property type="entry name" value="Na+/solute_symporter_sf"/>
</dbReference>
<dbReference type="Pfam" id="PF03547">
    <property type="entry name" value="Mem_trans"/>
    <property type="match status" value="1"/>
</dbReference>
<dbReference type="OrthoDB" id="9798064at2"/>
<evidence type="ECO:0000256" key="6">
    <source>
        <dbReference type="ARBA" id="ARBA00022989"/>
    </source>
</evidence>
<feature type="transmembrane region" description="Helical" evidence="8">
    <location>
        <begin position="67"/>
        <end position="91"/>
    </location>
</feature>
<keyword evidence="4" id="KW-1003">Cell membrane</keyword>
<comment type="subcellular location">
    <subcellularLocation>
        <location evidence="1">Cell membrane</location>
        <topology evidence="1">Multi-pass membrane protein</topology>
    </subcellularLocation>
</comment>
<dbReference type="PANTHER" id="PTHR36838:SF1">
    <property type="entry name" value="SLR1864 PROTEIN"/>
    <property type="match status" value="1"/>
</dbReference>
<gene>
    <name evidence="9" type="ORF">JBW_04517</name>
</gene>
<dbReference type="RefSeq" id="WP_007955157.1">
    <property type="nucleotide sequence ID" value="NZ_CP010978.1"/>
</dbReference>
<dbReference type="EMBL" id="CP010978">
    <property type="protein sequence ID" value="AJQ29846.1"/>
    <property type="molecule type" value="Genomic_DNA"/>
</dbReference>
<keyword evidence="3" id="KW-0813">Transport</keyword>
<dbReference type="Proteomes" id="UP000005361">
    <property type="component" value="Chromosome"/>
</dbReference>
<evidence type="ECO:0000256" key="5">
    <source>
        <dbReference type="ARBA" id="ARBA00022692"/>
    </source>
</evidence>
<evidence type="ECO:0000256" key="4">
    <source>
        <dbReference type="ARBA" id="ARBA00022475"/>
    </source>
</evidence>
<dbReference type="KEGG" id="pft:JBW_04517"/>
<keyword evidence="7 8" id="KW-0472">Membrane</keyword>
<feature type="transmembrane region" description="Helical" evidence="8">
    <location>
        <begin position="103"/>
        <end position="121"/>
    </location>
</feature>
<sequence length="311" mass="34358">MVFLHAVEGLISIIIMVSLGYILTGKGWFTQENSKLLPKLVTYVSLPTYMLWNLLNTFNKEHFITLFSGIIVPVLSMIISFMISVLISNLLDLATNRKGTFRSAFFCSSSLFIGVPVNLALMGESSIPYVLVYFLANAFLFWTIGNYSISLDGKAAPSKIISIATIKRVFSPPFIGFMLAVMLILLKIPVPNFIMNTCKYLGNMTTPLSMLFIGIAIYGVKLNTIKFSNDVIAVLLGRFIISPIAVLLVASFIPIPELMKKVFVIQAALPSMTQTTILAKVYEADSEYAAVLVTITTLFAILAIPIYMIFI</sequence>
<keyword evidence="5 8" id="KW-0812">Transmembrane</keyword>
<evidence type="ECO:0000313" key="9">
    <source>
        <dbReference type="EMBL" id="AJQ29846.1"/>
    </source>
</evidence>
<protein>
    <submittedName>
        <fullName evidence="9">Auxin Efflux Carrier</fullName>
    </submittedName>
</protein>
<dbReference type="HOGENOM" id="CLU_056175_1_2_9"/>
<dbReference type="GO" id="GO:0055085">
    <property type="term" value="P:transmembrane transport"/>
    <property type="evidence" value="ECO:0007669"/>
    <property type="project" value="InterPro"/>
</dbReference>
<organism evidence="9 10">
    <name type="scientific">Pelosinus fermentans JBW45</name>
    <dbReference type="NCBI Taxonomy" id="1192197"/>
    <lineage>
        <taxon>Bacteria</taxon>
        <taxon>Bacillati</taxon>
        <taxon>Bacillota</taxon>
        <taxon>Negativicutes</taxon>
        <taxon>Selenomonadales</taxon>
        <taxon>Sporomusaceae</taxon>
        <taxon>Pelosinus</taxon>
    </lineage>
</organism>
<accession>I9NUK4</accession>
<dbReference type="PANTHER" id="PTHR36838">
    <property type="entry name" value="AUXIN EFFLUX CARRIER FAMILY PROTEIN"/>
    <property type="match status" value="1"/>
</dbReference>
<name>I9NUK4_9FIRM</name>
<feature type="transmembrane region" description="Helical" evidence="8">
    <location>
        <begin position="169"/>
        <end position="188"/>
    </location>
</feature>
<evidence type="ECO:0000256" key="1">
    <source>
        <dbReference type="ARBA" id="ARBA00004651"/>
    </source>
</evidence>
<dbReference type="AlphaFoldDB" id="I9NUK4"/>
<proteinExistence type="inferred from homology"/>
<keyword evidence="6 8" id="KW-1133">Transmembrane helix</keyword>
<evidence type="ECO:0000256" key="7">
    <source>
        <dbReference type="ARBA" id="ARBA00023136"/>
    </source>
</evidence>
<feature type="transmembrane region" description="Helical" evidence="8">
    <location>
        <begin position="288"/>
        <end position="310"/>
    </location>
</feature>
<comment type="similarity">
    <text evidence="2">Belongs to the auxin efflux carrier (TC 2.A.69) family.</text>
</comment>
<reference evidence="10" key="2">
    <citation type="submission" date="2015-02" db="EMBL/GenBank/DDBJ databases">
        <title>Complete Genome Sequence of Pelosinus fermentans JBW45.</title>
        <authorList>
            <person name="De Leon K.B."/>
            <person name="Utturkar S.M."/>
            <person name="Camilleri L.B."/>
            <person name="Arkin A.P."/>
            <person name="Fields M.W."/>
            <person name="Brown S.D."/>
            <person name="Wall J.D."/>
        </authorList>
    </citation>
    <scope>NUCLEOTIDE SEQUENCE [LARGE SCALE GENOMIC DNA]</scope>
    <source>
        <strain evidence="10">JBW45</strain>
    </source>
</reference>
<evidence type="ECO:0000256" key="3">
    <source>
        <dbReference type="ARBA" id="ARBA00022448"/>
    </source>
</evidence>
<feature type="transmembrane region" description="Helical" evidence="8">
    <location>
        <begin position="200"/>
        <end position="220"/>
    </location>
</feature>
<dbReference type="GO" id="GO:0005886">
    <property type="term" value="C:plasma membrane"/>
    <property type="evidence" value="ECO:0007669"/>
    <property type="project" value="UniProtKB-SubCell"/>
</dbReference>
<feature type="transmembrane region" description="Helical" evidence="8">
    <location>
        <begin position="232"/>
        <end position="253"/>
    </location>
</feature>
<feature type="transmembrane region" description="Helical" evidence="8">
    <location>
        <begin position="6"/>
        <end position="24"/>
    </location>
</feature>
<feature type="transmembrane region" description="Helical" evidence="8">
    <location>
        <begin position="127"/>
        <end position="149"/>
    </location>
</feature>
<evidence type="ECO:0000313" key="10">
    <source>
        <dbReference type="Proteomes" id="UP000005361"/>
    </source>
</evidence>
<reference evidence="9 10" key="1">
    <citation type="journal article" date="2015" name="Genome Announc.">
        <title>Complete Genome Sequence of Pelosinus fermentans JBW45, a Member of a Remarkably Competitive Group of Negativicutes in the Firmicutes Phylum.</title>
        <authorList>
            <person name="De Leon K.B."/>
            <person name="Utturkar S.M."/>
            <person name="Camilleri L.B."/>
            <person name="Elias D.A."/>
            <person name="Arkin A.P."/>
            <person name="Fields M.W."/>
            <person name="Brown S.D."/>
            <person name="Wall J.D."/>
        </authorList>
    </citation>
    <scope>NUCLEOTIDE SEQUENCE [LARGE SCALE GENOMIC DNA]</scope>
    <source>
        <strain evidence="9 10">JBW45</strain>
    </source>
</reference>
<feature type="transmembrane region" description="Helical" evidence="8">
    <location>
        <begin position="36"/>
        <end position="55"/>
    </location>
</feature>
<dbReference type="Gene3D" id="1.20.1530.20">
    <property type="match status" value="1"/>
</dbReference>
<dbReference type="STRING" id="1192197.JBW_04517"/>